<reference evidence="2" key="1">
    <citation type="submission" date="2018-06" db="EMBL/GenBank/DDBJ databases">
        <title>Genome assembly of Danube salmon.</title>
        <authorList>
            <person name="Macqueen D.J."/>
            <person name="Gundappa M.K."/>
        </authorList>
    </citation>
    <scope>NUCLEOTIDE SEQUENCE [LARGE SCALE GENOMIC DNA]</scope>
</reference>
<keyword evidence="2" id="KW-1185">Reference proteome</keyword>
<dbReference type="InterPro" id="IPR016024">
    <property type="entry name" value="ARM-type_fold"/>
</dbReference>
<reference evidence="1" key="3">
    <citation type="submission" date="2025-09" db="UniProtKB">
        <authorList>
            <consortium name="Ensembl"/>
        </authorList>
    </citation>
    <scope>IDENTIFICATION</scope>
</reference>
<dbReference type="InterPro" id="IPR011989">
    <property type="entry name" value="ARM-like"/>
</dbReference>
<protein>
    <submittedName>
        <fullName evidence="1">Uncharacterized protein</fullName>
    </submittedName>
</protein>
<dbReference type="Gene3D" id="1.25.10.10">
    <property type="entry name" value="Leucine-rich Repeat Variant"/>
    <property type="match status" value="1"/>
</dbReference>
<name>A0A4W5JL97_9TELE</name>
<accession>A0A4W5JL97</accession>
<evidence type="ECO:0000313" key="1">
    <source>
        <dbReference type="Ensembl" id="ENSHHUP00000005638.1"/>
    </source>
</evidence>
<proteinExistence type="predicted"/>
<dbReference type="SUPFAM" id="SSF48371">
    <property type="entry name" value="ARM repeat"/>
    <property type="match status" value="1"/>
</dbReference>
<reference evidence="1" key="2">
    <citation type="submission" date="2025-08" db="UniProtKB">
        <authorList>
            <consortium name="Ensembl"/>
        </authorList>
    </citation>
    <scope>IDENTIFICATION</scope>
</reference>
<dbReference type="Ensembl" id="ENSHHUT00000005817.1">
    <property type="protein sequence ID" value="ENSHHUP00000005638.1"/>
    <property type="gene ID" value="ENSHHUG00000003487.1"/>
</dbReference>
<dbReference type="InterPro" id="IPR032413">
    <property type="entry name" value="Arm_3"/>
</dbReference>
<dbReference type="Proteomes" id="UP000314982">
    <property type="component" value="Unassembled WGS sequence"/>
</dbReference>
<dbReference type="Pfam" id="PF16186">
    <property type="entry name" value="Arm_3"/>
    <property type="match status" value="1"/>
</dbReference>
<evidence type="ECO:0000313" key="2">
    <source>
        <dbReference type="Proteomes" id="UP000314982"/>
    </source>
</evidence>
<sequence length="78" mass="8863">MAAEKMGETDKLCLLVEELGGLDKIETLQNHENDTVYRTAQGLIEKFFTDEEAECLQTEATDTALVFKTQDVQKTFQF</sequence>
<organism evidence="1 2">
    <name type="scientific">Hucho hucho</name>
    <name type="common">huchen</name>
    <dbReference type="NCBI Taxonomy" id="62062"/>
    <lineage>
        <taxon>Eukaryota</taxon>
        <taxon>Metazoa</taxon>
        <taxon>Chordata</taxon>
        <taxon>Craniata</taxon>
        <taxon>Vertebrata</taxon>
        <taxon>Euteleostomi</taxon>
        <taxon>Actinopterygii</taxon>
        <taxon>Neopterygii</taxon>
        <taxon>Teleostei</taxon>
        <taxon>Protacanthopterygii</taxon>
        <taxon>Salmoniformes</taxon>
        <taxon>Salmonidae</taxon>
        <taxon>Salmoninae</taxon>
        <taxon>Hucho</taxon>
    </lineage>
</organism>
<dbReference type="AlphaFoldDB" id="A0A4W5JL97"/>